<reference evidence="1 2" key="1">
    <citation type="journal article" date="2012" name="J. Bacteriol.">
        <title>Genome sequence of Mycobacterium hassiacum DSM 44199, a rare source of heat-stable mycobacterial proteins.</title>
        <authorList>
            <person name="Tiago I."/>
            <person name="Maranha A."/>
            <person name="Mendes V."/>
            <person name="Alarico S."/>
            <person name="Moynihan P.J."/>
            <person name="Clarke A.J."/>
            <person name="Macedo-Ribeiro S."/>
            <person name="Pereira P.J."/>
            <person name="Empadinhas N."/>
        </authorList>
    </citation>
    <scope>NUCLEOTIDE SEQUENCE [LARGE SCALE GENOMIC DNA]</scope>
    <source>
        <strain evidence="2">DSM 44199 / CIP 105218 / JCM 12690 / 3849</strain>
    </source>
</reference>
<organism evidence="1 2">
    <name type="scientific">Mycolicibacterium hassiacum (strain DSM 44199 / CIP 105218 / JCM 12690 / 3849)</name>
    <name type="common">Mycobacterium hassiacum</name>
    <dbReference type="NCBI Taxonomy" id="1122247"/>
    <lineage>
        <taxon>Bacteria</taxon>
        <taxon>Bacillati</taxon>
        <taxon>Actinomycetota</taxon>
        <taxon>Actinomycetes</taxon>
        <taxon>Mycobacteriales</taxon>
        <taxon>Mycobacteriaceae</taxon>
        <taxon>Mycolicibacterium</taxon>
    </lineage>
</organism>
<dbReference type="eggNOG" id="ENOG5032FSQ">
    <property type="taxonomic scope" value="Bacteria"/>
</dbReference>
<sequence>MADNKRKSMKDMPPEFFLPPPTQEGLWRETIALSLGCFAFIIVLAVIVALTQGIVVHV</sequence>
<protein>
    <submittedName>
        <fullName evidence="1">Uncharacterized protein</fullName>
    </submittedName>
</protein>
<gene>
    <name evidence="1" type="ORF">C731_3303</name>
</gene>
<dbReference type="STRING" id="1122247.GCA_000379865_04292"/>
<name>K5B7U6_MYCHD</name>
<dbReference type="RefSeq" id="WP_005629448.1">
    <property type="nucleotide sequence ID" value="NZ_AMRA01000095.1"/>
</dbReference>
<dbReference type="Pfam" id="PF23711">
    <property type="entry name" value="DUF7156"/>
    <property type="match status" value="1"/>
</dbReference>
<dbReference type="InterPro" id="IPR055580">
    <property type="entry name" value="DUF7156"/>
</dbReference>
<evidence type="ECO:0000313" key="2">
    <source>
        <dbReference type="Proteomes" id="UP000006265"/>
    </source>
</evidence>
<accession>K5B7U6</accession>
<keyword evidence="2" id="KW-1185">Reference proteome</keyword>
<evidence type="ECO:0000313" key="1">
    <source>
        <dbReference type="EMBL" id="EKF22563.1"/>
    </source>
</evidence>
<dbReference type="Proteomes" id="UP000006265">
    <property type="component" value="Unassembled WGS sequence"/>
</dbReference>
<comment type="caution">
    <text evidence="1">The sequence shown here is derived from an EMBL/GenBank/DDBJ whole genome shotgun (WGS) entry which is preliminary data.</text>
</comment>
<dbReference type="AlphaFoldDB" id="K5B7U6"/>
<dbReference type="PATRIC" id="fig|1122247.3.peg.3168"/>
<proteinExistence type="predicted"/>
<dbReference type="EMBL" id="AMRA01000095">
    <property type="protein sequence ID" value="EKF22563.1"/>
    <property type="molecule type" value="Genomic_DNA"/>
</dbReference>